<comment type="caution">
    <text evidence="2">The sequence shown here is derived from an EMBL/GenBank/DDBJ whole genome shotgun (WGS) entry which is preliminary data.</text>
</comment>
<evidence type="ECO:0000313" key="2">
    <source>
        <dbReference type="EMBL" id="RUS19633.1"/>
    </source>
</evidence>
<organism evidence="2 3">
    <name type="scientific">Jimgerdemannia flammicorona</name>
    <dbReference type="NCBI Taxonomy" id="994334"/>
    <lineage>
        <taxon>Eukaryota</taxon>
        <taxon>Fungi</taxon>
        <taxon>Fungi incertae sedis</taxon>
        <taxon>Mucoromycota</taxon>
        <taxon>Mucoromycotina</taxon>
        <taxon>Endogonomycetes</taxon>
        <taxon>Endogonales</taxon>
        <taxon>Endogonaceae</taxon>
        <taxon>Jimgerdemannia</taxon>
    </lineage>
</organism>
<name>A0A433PPY5_9FUNG</name>
<feature type="compositionally biased region" description="Basic and acidic residues" evidence="1">
    <location>
        <begin position="17"/>
        <end position="27"/>
    </location>
</feature>
<feature type="compositionally biased region" description="Basic and acidic residues" evidence="1">
    <location>
        <begin position="48"/>
        <end position="71"/>
    </location>
</feature>
<sequence>MSGPSLKRSTTIAETVEEGREFTRSRGDSSNFVAPPLSKSRTMNETLQEGKKLLKDQGKPRQRYEDHTREY</sequence>
<gene>
    <name evidence="2" type="ORF">BC938DRAFT_475690</name>
</gene>
<proteinExistence type="predicted"/>
<dbReference type="AlphaFoldDB" id="A0A433PPY5"/>
<accession>A0A433PPY5</accession>
<dbReference type="EMBL" id="RBNJ01021475">
    <property type="protein sequence ID" value="RUS19633.1"/>
    <property type="molecule type" value="Genomic_DNA"/>
</dbReference>
<reference evidence="2 3" key="1">
    <citation type="journal article" date="2018" name="New Phytol.">
        <title>Phylogenomics of Endogonaceae and evolution of mycorrhizas within Mucoromycota.</title>
        <authorList>
            <person name="Chang Y."/>
            <person name="Desiro A."/>
            <person name="Na H."/>
            <person name="Sandor L."/>
            <person name="Lipzen A."/>
            <person name="Clum A."/>
            <person name="Barry K."/>
            <person name="Grigoriev I.V."/>
            <person name="Martin F.M."/>
            <person name="Stajich J.E."/>
            <person name="Smith M.E."/>
            <person name="Bonito G."/>
            <person name="Spatafora J.W."/>
        </authorList>
    </citation>
    <scope>NUCLEOTIDE SEQUENCE [LARGE SCALE GENOMIC DNA]</scope>
    <source>
        <strain evidence="2 3">AD002</strain>
    </source>
</reference>
<feature type="region of interest" description="Disordered" evidence="1">
    <location>
        <begin position="1"/>
        <end position="71"/>
    </location>
</feature>
<keyword evidence="3" id="KW-1185">Reference proteome</keyword>
<dbReference type="Proteomes" id="UP000274822">
    <property type="component" value="Unassembled WGS sequence"/>
</dbReference>
<evidence type="ECO:0000313" key="3">
    <source>
        <dbReference type="Proteomes" id="UP000274822"/>
    </source>
</evidence>
<evidence type="ECO:0000256" key="1">
    <source>
        <dbReference type="SAM" id="MobiDB-lite"/>
    </source>
</evidence>
<protein>
    <submittedName>
        <fullName evidence="2">Uncharacterized protein</fullName>
    </submittedName>
</protein>